<reference evidence="5 6" key="1">
    <citation type="submission" date="2015-07" db="EMBL/GenBank/DDBJ databases">
        <title>Draft Genome Sequence of Malassezia furfur CBS1878 and Malassezia pachydermatis CBS1879.</title>
        <authorList>
            <person name="Triana S."/>
            <person name="Ohm R."/>
            <person name="Gonzalez A."/>
            <person name="DeCock H."/>
            <person name="Restrepo S."/>
            <person name="Celis A."/>
        </authorList>
    </citation>
    <scope>NUCLEOTIDE SEQUENCE [LARGE SCALE GENOMIC DNA]</scope>
    <source>
        <strain evidence="5 6">CBS 1879</strain>
    </source>
</reference>
<evidence type="ECO:0000256" key="2">
    <source>
        <dbReference type="ARBA" id="ARBA00023002"/>
    </source>
</evidence>
<dbReference type="AlphaFoldDB" id="A0A0M8MXU8"/>
<comment type="caution">
    <text evidence="5">The sequence shown here is derived from an EMBL/GenBank/DDBJ whole genome shotgun (WGS) entry which is preliminary data.</text>
</comment>
<evidence type="ECO:0000313" key="6">
    <source>
        <dbReference type="Proteomes" id="UP000037751"/>
    </source>
</evidence>
<dbReference type="GeneID" id="28729355"/>
<evidence type="ECO:0000256" key="1">
    <source>
        <dbReference type="ARBA" id="ARBA00010928"/>
    </source>
</evidence>
<evidence type="ECO:0000259" key="3">
    <source>
        <dbReference type="Pfam" id="PF01408"/>
    </source>
</evidence>
<dbReference type="RefSeq" id="XP_017994156.1">
    <property type="nucleotide sequence ID" value="XM_018137479.1"/>
</dbReference>
<keyword evidence="6" id="KW-1185">Reference proteome</keyword>
<dbReference type="InterPro" id="IPR000683">
    <property type="entry name" value="Gfo/Idh/MocA-like_OxRdtase_N"/>
</dbReference>
<dbReference type="PANTHER" id="PTHR43708">
    <property type="entry name" value="CONSERVED EXPRESSED OXIDOREDUCTASE (EUROFUNG)"/>
    <property type="match status" value="1"/>
</dbReference>
<protein>
    <submittedName>
        <fullName evidence="5">Oxidoreductase</fullName>
    </submittedName>
</protein>
<dbReference type="Pfam" id="PF01408">
    <property type="entry name" value="GFO_IDH_MocA"/>
    <property type="match status" value="1"/>
</dbReference>
<evidence type="ECO:0000313" key="5">
    <source>
        <dbReference type="EMBL" id="KOS16524.1"/>
    </source>
</evidence>
<dbReference type="PANTHER" id="PTHR43708:SF5">
    <property type="entry name" value="CONSERVED EXPRESSED OXIDOREDUCTASE (EUROFUNG)-RELATED"/>
    <property type="match status" value="1"/>
</dbReference>
<evidence type="ECO:0000259" key="4">
    <source>
        <dbReference type="Pfam" id="PF22725"/>
    </source>
</evidence>
<feature type="domain" description="GFO/IDH/MocA-like oxidoreductase" evidence="4">
    <location>
        <begin position="155"/>
        <end position="286"/>
    </location>
</feature>
<comment type="similarity">
    <text evidence="1">Belongs to the Gfo/Idh/MocA family.</text>
</comment>
<dbReference type="Gene3D" id="3.30.360.10">
    <property type="entry name" value="Dihydrodipicolinate Reductase, domain 2"/>
    <property type="match status" value="1"/>
</dbReference>
<dbReference type="Proteomes" id="UP000037751">
    <property type="component" value="Unassembled WGS sequence"/>
</dbReference>
<gene>
    <name evidence="5" type="ORF">Malapachy_2998</name>
</gene>
<proteinExistence type="inferred from homology"/>
<dbReference type="Gene3D" id="3.40.50.720">
    <property type="entry name" value="NAD(P)-binding Rossmann-like Domain"/>
    <property type="match status" value="1"/>
</dbReference>
<dbReference type="GO" id="GO:0000166">
    <property type="term" value="F:nucleotide binding"/>
    <property type="evidence" value="ECO:0007669"/>
    <property type="project" value="InterPro"/>
</dbReference>
<dbReference type="InterPro" id="IPR051317">
    <property type="entry name" value="Gfo/Idh/MocA_oxidoreduct"/>
</dbReference>
<dbReference type="EMBL" id="LGAV01000001">
    <property type="protein sequence ID" value="KOS16524.1"/>
    <property type="molecule type" value="Genomic_DNA"/>
</dbReference>
<dbReference type="InterPro" id="IPR036291">
    <property type="entry name" value="NAD(P)-bd_dom_sf"/>
</dbReference>
<accession>A0A0M8MXU8</accession>
<dbReference type="InterPro" id="IPR055170">
    <property type="entry name" value="GFO_IDH_MocA-like_dom"/>
</dbReference>
<organism evidence="5 6">
    <name type="scientific">Malassezia pachydermatis</name>
    <dbReference type="NCBI Taxonomy" id="77020"/>
    <lineage>
        <taxon>Eukaryota</taxon>
        <taxon>Fungi</taxon>
        <taxon>Dikarya</taxon>
        <taxon>Basidiomycota</taxon>
        <taxon>Ustilaginomycotina</taxon>
        <taxon>Malasseziomycetes</taxon>
        <taxon>Malasseziales</taxon>
        <taxon>Malasseziaceae</taxon>
        <taxon>Malassezia</taxon>
    </lineage>
</organism>
<name>A0A0M8MXU8_9BASI</name>
<dbReference type="GO" id="GO:0016491">
    <property type="term" value="F:oxidoreductase activity"/>
    <property type="evidence" value="ECO:0007669"/>
    <property type="project" value="UniProtKB-KW"/>
</dbReference>
<dbReference type="SUPFAM" id="SSF51735">
    <property type="entry name" value="NAD(P)-binding Rossmann-fold domains"/>
    <property type="match status" value="1"/>
</dbReference>
<sequence>MPAIPVALLGYGNSARTFHIPFVKSLPGQFELKIVLQRPRSSTSTSPDARADLPDVQVLPDLPAVLAAMPQGPGLVIVTTNNASHVPYAKQSLEAGKHVLIEKPVAVHEREIEELANLARNKGLVCSVYQNRRYDGDFLTIKSLLADSSPTNPSAIGIPTYFESRFDRFRPIAKGGWREEVDPVKEGGGMLWDLGAHLVDQVVSLFGPPSTIFGTVRNQRAQGATQVDDDWMAILTYPTMLPLPATACPAGARLGGLRVVLGSSCLSTHVDAEQFRFRVEGTAGSYVKHGTDPQEGQLKLGWTPASKGDAFGVYQDHEPAAVRLGRLTTTVQDNKPVTAAAPPRLTASDIPTLPGSYISLYLNLFDAIQAATQAAQSGQPASDAIDSILDIQLGQVAISTRVLRLIRQSSEEGRVLAWATA</sequence>
<dbReference type="Pfam" id="PF22725">
    <property type="entry name" value="GFO_IDH_MocA_C3"/>
    <property type="match status" value="1"/>
</dbReference>
<dbReference type="VEuPathDB" id="FungiDB:Malapachy_2998"/>
<feature type="domain" description="Gfo/Idh/MocA-like oxidoreductase N-terminal" evidence="3">
    <location>
        <begin position="6"/>
        <end position="129"/>
    </location>
</feature>
<dbReference type="OrthoDB" id="446809at2759"/>
<keyword evidence="2" id="KW-0560">Oxidoreductase</keyword>
<dbReference type="STRING" id="77020.A0A0M8MXU8"/>